<evidence type="ECO:0000256" key="9">
    <source>
        <dbReference type="ARBA" id="ARBA00022838"/>
    </source>
</evidence>
<evidence type="ECO:0000256" key="8">
    <source>
        <dbReference type="ARBA" id="ARBA00022776"/>
    </source>
</evidence>
<evidence type="ECO:0000256" key="4">
    <source>
        <dbReference type="ARBA" id="ARBA00005498"/>
    </source>
</evidence>
<dbReference type="PANTHER" id="PTHR21650:SF2">
    <property type="entry name" value="KINETOCHORE PROTEIN NUF2"/>
    <property type="match status" value="1"/>
</dbReference>
<comment type="subcellular location">
    <subcellularLocation>
        <location evidence="3">Chromosome</location>
        <location evidence="3">Centromere</location>
        <location evidence="3">Kinetochore</location>
    </subcellularLocation>
    <subcellularLocation>
        <location evidence="2">Nucleus</location>
    </subcellularLocation>
</comment>
<evidence type="ECO:0000259" key="17">
    <source>
        <dbReference type="Pfam" id="PF03800"/>
    </source>
</evidence>
<comment type="similarity">
    <text evidence="4">Belongs to the NUF2 family.</text>
</comment>
<dbReference type="GO" id="GO:0044877">
    <property type="term" value="F:protein-containing complex binding"/>
    <property type="evidence" value="ECO:0007669"/>
    <property type="project" value="TreeGrafter"/>
</dbReference>
<dbReference type="GO" id="GO:0051383">
    <property type="term" value="P:kinetochore organization"/>
    <property type="evidence" value="ECO:0007669"/>
    <property type="project" value="TreeGrafter"/>
</dbReference>
<dbReference type="Proteomes" id="UP000224634">
    <property type="component" value="Unassembled WGS sequence"/>
</dbReference>
<dbReference type="GO" id="GO:0005634">
    <property type="term" value="C:nucleus"/>
    <property type="evidence" value="ECO:0007669"/>
    <property type="project" value="UniProtKB-SubCell"/>
</dbReference>
<keyword evidence="9" id="KW-0995">Kinetochore</keyword>
<dbReference type="STRING" id="1447883.A0A2B7Z0J6"/>
<sequence>MAYNSRMSQQFHGGAQQQNRGRKKVEDESDAMMRLPDKEIAGCINDIGLPFTIADLQKPNAQQIQMVLEWFAELLMNTTRETVDPAMRAAAEDVCGDYVDIVPSDTRNLMGFFMSLRALMVECGVTDFTFTDLTKPTHDRVVKIFSYLINFVRFREVQTTVIDKHYNKTEETKARIETLYAENQEMQQRIEEMRRQHQTMEAQVKDKTKRNAELKTKLLELERIQIRIAETFDRVKSERLKKQALLEDLTEKVIKSRQESEKLRPYVSQSPAALQTSLTELSDNLMRDKGQIDGMERRMRALQTSMDTFHVVSNDIQSCVKMLEDISQELQKEEEEDARAVRNRDALAERGNTVREVAQIEKHLHRQLTRWQERTDALRKSAKEKAEQTQERMEELRETQRQLREEHTEKQREMERRKIRIEQTEKKMVDLKENIENEIHNAHDEYVKLESHIKLYMTEIEKCL</sequence>
<keyword evidence="13" id="KW-0137">Centromere</keyword>
<keyword evidence="11" id="KW-0539">Nucleus</keyword>
<evidence type="ECO:0000313" key="19">
    <source>
        <dbReference type="EMBL" id="PGH26940.1"/>
    </source>
</evidence>
<name>A0A2B7Z0J6_POLH7</name>
<feature type="region of interest" description="Disordered" evidence="16">
    <location>
        <begin position="375"/>
        <end position="415"/>
    </location>
</feature>
<evidence type="ECO:0000256" key="7">
    <source>
        <dbReference type="ARBA" id="ARBA00022618"/>
    </source>
</evidence>
<organism evidence="19 20">
    <name type="scientific">Polytolypa hystricis (strain UAMH7299)</name>
    <dbReference type="NCBI Taxonomy" id="1447883"/>
    <lineage>
        <taxon>Eukaryota</taxon>
        <taxon>Fungi</taxon>
        <taxon>Dikarya</taxon>
        <taxon>Ascomycota</taxon>
        <taxon>Pezizomycotina</taxon>
        <taxon>Eurotiomycetes</taxon>
        <taxon>Eurotiomycetidae</taxon>
        <taxon>Onygenales</taxon>
        <taxon>Onygenales incertae sedis</taxon>
        <taxon>Polytolypa</taxon>
    </lineage>
</organism>
<dbReference type="Pfam" id="PF18595">
    <property type="entry name" value="Nuf2_DHR10-like"/>
    <property type="match status" value="1"/>
</dbReference>
<evidence type="ECO:0000256" key="11">
    <source>
        <dbReference type="ARBA" id="ARBA00023242"/>
    </source>
</evidence>
<dbReference type="AlphaFoldDB" id="A0A2B7Z0J6"/>
<dbReference type="EMBL" id="PDNA01000011">
    <property type="protein sequence ID" value="PGH26940.1"/>
    <property type="molecule type" value="Genomic_DNA"/>
</dbReference>
<keyword evidence="20" id="KW-1185">Reference proteome</keyword>
<evidence type="ECO:0000256" key="12">
    <source>
        <dbReference type="ARBA" id="ARBA00023306"/>
    </source>
</evidence>
<evidence type="ECO:0000256" key="14">
    <source>
        <dbReference type="ARBA" id="ARBA00072418"/>
    </source>
</evidence>
<dbReference type="GO" id="GO:0007052">
    <property type="term" value="P:mitotic spindle organization"/>
    <property type="evidence" value="ECO:0007669"/>
    <property type="project" value="TreeGrafter"/>
</dbReference>
<evidence type="ECO:0000256" key="2">
    <source>
        <dbReference type="ARBA" id="ARBA00004123"/>
    </source>
</evidence>
<dbReference type="Pfam" id="PF03800">
    <property type="entry name" value="Nuf2"/>
    <property type="match status" value="1"/>
</dbReference>
<protein>
    <recommendedName>
        <fullName evidence="5">Probable kinetochore protein NUF2</fullName>
    </recommendedName>
    <alternativeName>
        <fullName evidence="14">Probable kinetochore protein nuf2</fullName>
    </alternativeName>
</protein>
<evidence type="ECO:0000259" key="18">
    <source>
        <dbReference type="Pfam" id="PF18595"/>
    </source>
</evidence>
<evidence type="ECO:0000256" key="6">
    <source>
        <dbReference type="ARBA" id="ARBA00022454"/>
    </source>
</evidence>
<dbReference type="GO" id="GO:0051301">
    <property type="term" value="P:cell division"/>
    <property type="evidence" value="ECO:0007669"/>
    <property type="project" value="UniProtKB-KW"/>
</dbReference>
<gene>
    <name evidence="19" type="ORF">AJ80_01322</name>
</gene>
<feature type="domain" description="Nuf2 DHR10-like" evidence="18">
    <location>
        <begin position="282"/>
        <end position="398"/>
    </location>
</feature>
<dbReference type="GO" id="GO:0051315">
    <property type="term" value="P:attachment of mitotic spindle microtubules to kinetochore"/>
    <property type="evidence" value="ECO:0007669"/>
    <property type="project" value="TreeGrafter"/>
</dbReference>
<feature type="region of interest" description="Disordered" evidence="16">
    <location>
        <begin position="1"/>
        <end position="29"/>
    </location>
</feature>
<dbReference type="GO" id="GO:0031262">
    <property type="term" value="C:Ndc80 complex"/>
    <property type="evidence" value="ECO:0007669"/>
    <property type="project" value="InterPro"/>
</dbReference>
<dbReference type="PANTHER" id="PTHR21650">
    <property type="entry name" value="MEMBRALIN/KINETOCHORE PROTEIN NUF2"/>
    <property type="match status" value="1"/>
</dbReference>
<dbReference type="GO" id="GO:0045132">
    <property type="term" value="P:meiotic chromosome segregation"/>
    <property type="evidence" value="ECO:0007669"/>
    <property type="project" value="TreeGrafter"/>
</dbReference>
<evidence type="ECO:0000256" key="15">
    <source>
        <dbReference type="SAM" id="Coils"/>
    </source>
</evidence>
<feature type="coiled-coil region" evidence="15">
    <location>
        <begin position="169"/>
        <end position="224"/>
    </location>
</feature>
<dbReference type="FunFam" id="1.10.418.60:FF:000003">
    <property type="entry name" value="Probable kinetochore protein nuf2"/>
    <property type="match status" value="1"/>
</dbReference>
<keyword evidence="10 15" id="KW-0175">Coiled coil</keyword>
<feature type="domain" description="Kinetochore protein Nuf2 N-terminal" evidence="17">
    <location>
        <begin position="30"/>
        <end position="170"/>
    </location>
</feature>
<dbReference type="OrthoDB" id="8194677at2759"/>
<keyword evidence="8" id="KW-0498">Mitosis</keyword>
<accession>A0A2B7Z0J6</accession>
<keyword evidence="7" id="KW-0132">Cell division</keyword>
<feature type="compositionally biased region" description="Polar residues" evidence="16">
    <location>
        <begin position="1"/>
        <end position="19"/>
    </location>
</feature>
<dbReference type="InterPro" id="IPR005549">
    <property type="entry name" value="Kinetochore_Nuf2_N"/>
</dbReference>
<evidence type="ECO:0000256" key="3">
    <source>
        <dbReference type="ARBA" id="ARBA00004629"/>
    </source>
</evidence>
<reference evidence="19 20" key="1">
    <citation type="submission" date="2017-10" db="EMBL/GenBank/DDBJ databases">
        <title>Comparative genomics in systemic dimorphic fungi from Ajellomycetaceae.</title>
        <authorList>
            <person name="Munoz J.F."/>
            <person name="Mcewen J.G."/>
            <person name="Clay O.K."/>
            <person name="Cuomo C.A."/>
        </authorList>
    </citation>
    <scope>NUCLEOTIDE SEQUENCE [LARGE SCALE GENOMIC DNA]</scope>
    <source>
        <strain evidence="19 20">UAMH7299</strain>
    </source>
</reference>
<keyword evidence="12" id="KW-0131">Cell cycle</keyword>
<keyword evidence="6" id="KW-0158">Chromosome</keyword>
<evidence type="ECO:0000256" key="5">
    <source>
        <dbReference type="ARBA" id="ARBA00017594"/>
    </source>
</evidence>
<evidence type="ECO:0000313" key="20">
    <source>
        <dbReference type="Proteomes" id="UP000224634"/>
    </source>
</evidence>
<dbReference type="Gene3D" id="1.10.418.60">
    <property type="entry name" value="Ncd80 complex, Nuf2 subunit"/>
    <property type="match status" value="1"/>
</dbReference>
<proteinExistence type="inferred from homology"/>
<evidence type="ECO:0000256" key="13">
    <source>
        <dbReference type="ARBA" id="ARBA00023328"/>
    </source>
</evidence>
<evidence type="ECO:0000256" key="16">
    <source>
        <dbReference type="SAM" id="MobiDB-lite"/>
    </source>
</evidence>
<dbReference type="InterPro" id="IPR038275">
    <property type="entry name" value="Nuf2_N_sf"/>
</dbReference>
<comment type="caution">
    <text evidence="19">The sequence shown here is derived from an EMBL/GenBank/DDBJ whole genome shotgun (WGS) entry which is preliminary data.</text>
</comment>
<evidence type="ECO:0000256" key="1">
    <source>
        <dbReference type="ARBA" id="ARBA00002772"/>
    </source>
</evidence>
<comment type="function">
    <text evidence="1">Acts as a component of the essential kinetochore-associated NDC80 complex, which is required for chromosome segregation and spindle checkpoint activity.</text>
</comment>
<evidence type="ECO:0000256" key="10">
    <source>
        <dbReference type="ARBA" id="ARBA00023054"/>
    </source>
</evidence>
<dbReference type="InterPro" id="IPR041112">
    <property type="entry name" value="Nuf2_DHR10-like"/>
</dbReference>